<dbReference type="EMBL" id="JAJEKE010000001">
    <property type="protein sequence ID" value="MCQ1528156.1"/>
    <property type="molecule type" value="Genomic_DNA"/>
</dbReference>
<name>A0ABT1NCV3_9FIRM</name>
<dbReference type="Proteomes" id="UP001651880">
    <property type="component" value="Unassembled WGS sequence"/>
</dbReference>
<dbReference type="Pfam" id="PF19842">
    <property type="entry name" value="YqeC"/>
    <property type="match status" value="1"/>
</dbReference>
<proteinExistence type="predicted"/>
<gene>
    <name evidence="1" type="primary">yqeC</name>
    <name evidence="1" type="ORF">LJD61_01135</name>
</gene>
<evidence type="ECO:0000313" key="1">
    <source>
        <dbReference type="EMBL" id="MCQ1528156.1"/>
    </source>
</evidence>
<comment type="caution">
    <text evidence="1">The sequence shown here is derived from an EMBL/GenBank/DDBJ whole genome shotgun (WGS) entry which is preliminary data.</text>
</comment>
<evidence type="ECO:0000313" key="2">
    <source>
        <dbReference type="Proteomes" id="UP001651880"/>
    </source>
</evidence>
<dbReference type="InterPro" id="IPR017587">
    <property type="entry name" value="YqeC"/>
</dbReference>
<sequence>MDMIKALNIDINKKHVISIVGAGGKTTLLYNLSEELKQFNKKILLSTTTHIYIPPKDINNDLIISKDRKALLGYVEAIRDKGVYVIGSEITNENKIKGIDIHFADELYGVGVFDFMLIEADGGKKKPIKAPAEWEPAVPQSTTVLIGVIGMDSLGRAAGEETVHRLDEFCIICGCRPGDKIDTIMLAKLIRHPQGLFKNAPDNAKKIVLLNKADNSGLREAGLKIKSMAEDENIGFVIASLRNKMYWM</sequence>
<dbReference type="NCBIfam" id="TIGR03172">
    <property type="entry name" value="selenium cofactor biosynthesis protein YqeC"/>
    <property type="match status" value="1"/>
</dbReference>
<organism evidence="1 2">
    <name type="scientific">Lutispora saccharofermentans</name>
    <dbReference type="NCBI Taxonomy" id="3024236"/>
    <lineage>
        <taxon>Bacteria</taxon>
        <taxon>Bacillati</taxon>
        <taxon>Bacillota</taxon>
        <taxon>Clostridia</taxon>
        <taxon>Lutisporales</taxon>
        <taxon>Lutisporaceae</taxon>
        <taxon>Lutispora</taxon>
    </lineage>
</organism>
<dbReference type="RefSeq" id="WP_255225654.1">
    <property type="nucleotide sequence ID" value="NZ_JAJEKE010000001.1"/>
</dbReference>
<reference evidence="1 2" key="1">
    <citation type="submission" date="2021-10" db="EMBL/GenBank/DDBJ databases">
        <title>Lutispora strain m25 sp. nov., a thermophilic, non-spore-forming bacterium isolated from a lab-scale methanogenic bioreactor digesting anaerobic sludge.</title>
        <authorList>
            <person name="El Houari A."/>
            <person name="Mcdonald J."/>
        </authorList>
    </citation>
    <scope>NUCLEOTIDE SEQUENCE [LARGE SCALE GENOMIC DNA]</scope>
    <source>
        <strain evidence="2">m25</strain>
    </source>
</reference>
<keyword evidence="2" id="KW-1185">Reference proteome</keyword>
<protein>
    <submittedName>
        <fullName evidence="1">Selenium-dependent hydroxylase accessory protein YqeC</fullName>
    </submittedName>
</protein>
<accession>A0ABT1NCV3</accession>